<keyword evidence="5" id="KW-0723">Serine/threonine-protein kinase</keyword>
<dbReference type="PROSITE" id="PS00109">
    <property type="entry name" value="PROTEIN_KINASE_TYR"/>
    <property type="match status" value="1"/>
</dbReference>
<dbReference type="GO" id="GO:0005524">
    <property type="term" value="F:ATP binding"/>
    <property type="evidence" value="ECO:0007669"/>
    <property type="project" value="UniProtKB-KW"/>
</dbReference>
<dbReference type="PROSITE" id="PS50011">
    <property type="entry name" value="PROTEIN_KINASE_DOM"/>
    <property type="match status" value="1"/>
</dbReference>
<dbReference type="Proteomes" id="UP000693970">
    <property type="component" value="Unassembled WGS sequence"/>
</dbReference>
<proteinExistence type="predicted"/>
<organism evidence="5 6">
    <name type="scientific">Nitzschia inconspicua</name>
    <dbReference type="NCBI Taxonomy" id="303405"/>
    <lineage>
        <taxon>Eukaryota</taxon>
        <taxon>Sar</taxon>
        <taxon>Stramenopiles</taxon>
        <taxon>Ochrophyta</taxon>
        <taxon>Bacillariophyta</taxon>
        <taxon>Bacillariophyceae</taxon>
        <taxon>Bacillariophycidae</taxon>
        <taxon>Bacillariales</taxon>
        <taxon>Bacillariaceae</taxon>
        <taxon>Nitzschia</taxon>
    </lineage>
</organism>
<comment type="caution">
    <text evidence="5">The sequence shown here is derived from an EMBL/GenBank/DDBJ whole genome shotgun (WGS) entry which is preliminary data.</text>
</comment>
<gene>
    <name evidence="5" type="ORF">IV203_034933</name>
</gene>
<dbReference type="GO" id="GO:0004674">
    <property type="term" value="F:protein serine/threonine kinase activity"/>
    <property type="evidence" value="ECO:0007669"/>
    <property type="project" value="UniProtKB-KW"/>
</dbReference>
<keyword evidence="2" id="KW-0067">ATP-binding</keyword>
<dbReference type="AlphaFoldDB" id="A0A9K3LDK0"/>
<sequence length="498" mass="55382">MNGLQWNPFSPQQMHLDQFDEHATLRYDDVAAAGPAARPLDFPAPTVYRATFVDVAARDHRSGSIHHLNHVLMRTNNGLHANNGVSNGCSVSKQPATAYLPIKKLARTIYGSVKLCIVLKRIENSQTNHCKTPEGRQDYEDDLLGASASSNSLQWESTDYLVAIKFSEWKRIHQLRGKHLEDPIKECAALQLVGSYHPHVIGALEILQDDHCLYTVMPYLGGGDLYGRLLGYVGYRSTGDVGGKGNIGFDENLARMWFRQLLLAVDHLQKKGVCHRDISLENLILDKDDKLCLVDFGMALRVPYTDKYGGGVTDVSAGTSRRLMVSQGQGGKLMYAAPEIIAQQTEVDPFATDLWSVGVVLFVMLVGLAPFKWAHPSDKRFANISKGGLKKLVEALEIPISVEAIDLLQGFLLADPRQRWTLAEAMQHPWVLGKKFTNRPSTFPSTSKNSAVGAPDMRNTKNRHARKSLSPTKSFRRNNKHMSPAECHRNVYLLSSQT</sequence>
<dbReference type="InterPro" id="IPR000719">
    <property type="entry name" value="Prot_kinase_dom"/>
</dbReference>
<keyword evidence="5" id="KW-0418">Kinase</keyword>
<protein>
    <submittedName>
        <fullName evidence="5">Serine/threonine protein kinase</fullName>
    </submittedName>
</protein>
<feature type="compositionally biased region" description="Polar residues" evidence="3">
    <location>
        <begin position="441"/>
        <end position="450"/>
    </location>
</feature>
<dbReference type="GO" id="GO:0005737">
    <property type="term" value="C:cytoplasm"/>
    <property type="evidence" value="ECO:0007669"/>
    <property type="project" value="TreeGrafter"/>
</dbReference>
<dbReference type="GO" id="GO:0035556">
    <property type="term" value="P:intracellular signal transduction"/>
    <property type="evidence" value="ECO:0007669"/>
    <property type="project" value="TreeGrafter"/>
</dbReference>
<reference evidence="5" key="2">
    <citation type="submission" date="2021-04" db="EMBL/GenBank/DDBJ databases">
        <authorList>
            <person name="Podell S."/>
        </authorList>
    </citation>
    <scope>NUCLEOTIDE SEQUENCE</scope>
    <source>
        <strain evidence="5">Hildebrandi</strain>
    </source>
</reference>
<keyword evidence="1" id="KW-0547">Nucleotide-binding</keyword>
<dbReference type="InterPro" id="IPR008266">
    <property type="entry name" value="Tyr_kinase_AS"/>
</dbReference>
<keyword evidence="5" id="KW-0808">Transferase</keyword>
<dbReference type="PANTHER" id="PTHR24346:SF75">
    <property type="entry name" value="AURORA KINASE"/>
    <property type="match status" value="1"/>
</dbReference>
<keyword evidence="6" id="KW-1185">Reference proteome</keyword>
<reference evidence="5" key="1">
    <citation type="journal article" date="2021" name="Sci. Rep.">
        <title>Diploid genomic architecture of Nitzschia inconspicua, an elite biomass production diatom.</title>
        <authorList>
            <person name="Oliver A."/>
            <person name="Podell S."/>
            <person name="Pinowska A."/>
            <person name="Traller J.C."/>
            <person name="Smith S.R."/>
            <person name="McClure R."/>
            <person name="Beliaev A."/>
            <person name="Bohutskyi P."/>
            <person name="Hill E.A."/>
            <person name="Rabines A."/>
            <person name="Zheng H."/>
            <person name="Allen L.Z."/>
            <person name="Kuo A."/>
            <person name="Grigoriev I.V."/>
            <person name="Allen A.E."/>
            <person name="Hazlebeck D."/>
            <person name="Allen E.E."/>
        </authorList>
    </citation>
    <scope>NUCLEOTIDE SEQUENCE</scope>
    <source>
        <strain evidence="5">Hildebrandi</strain>
    </source>
</reference>
<evidence type="ECO:0000313" key="6">
    <source>
        <dbReference type="Proteomes" id="UP000693970"/>
    </source>
</evidence>
<feature type="domain" description="Protein kinase" evidence="4">
    <location>
        <begin position="99"/>
        <end position="431"/>
    </location>
</feature>
<evidence type="ECO:0000256" key="1">
    <source>
        <dbReference type="ARBA" id="ARBA00022741"/>
    </source>
</evidence>
<evidence type="ECO:0000256" key="2">
    <source>
        <dbReference type="ARBA" id="ARBA00022840"/>
    </source>
</evidence>
<dbReference type="Pfam" id="PF00069">
    <property type="entry name" value="Pkinase"/>
    <property type="match status" value="1"/>
</dbReference>
<evidence type="ECO:0000313" key="5">
    <source>
        <dbReference type="EMBL" id="KAG7359835.1"/>
    </source>
</evidence>
<dbReference type="PANTHER" id="PTHR24346">
    <property type="entry name" value="MAP/MICROTUBULE AFFINITY-REGULATING KINASE"/>
    <property type="match status" value="1"/>
</dbReference>
<feature type="region of interest" description="Disordered" evidence="3">
    <location>
        <begin position="441"/>
        <end position="480"/>
    </location>
</feature>
<evidence type="ECO:0000259" key="4">
    <source>
        <dbReference type="PROSITE" id="PS50011"/>
    </source>
</evidence>
<evidence type="ECO:0000256" key="3">
    <source>
        <dbReference type="SAM" id="MobiDB-lite"/>
    </source>
</evidence>
<dbReference type="OrthoDB" id="193931at2759"/>
<dbReference type="EMBL" id="JAGRRH010000013">
    <property type="protein sequence ID" value="KAG7359835.1"/>
    <property type="molecule type" value="Genomic_DNA"/>
</dbReference>
<name>A0A9K3LDK0_9STRA</name>
<accession>A0A9K3LDK0</accession>